<feature type="compositionally biased region" description="Basic and acidic residues" evidence="12">
    <location>
        <begin position="128"/>
        <end position="148"/>
    </location>
</feature>
<dbReference type="GeneID" id="25315042"/>
<dbReference type="OrthoDB" id="448446at2759"/>
<reference evidence="13 14" key="1">
    <citation type="submission" date="2015-04" db="EMBL/GenBank/DDBJ databases">
        <authorList>
            <person name="Heijne W.H."/>
            <person name="Fedorova N.D."/>
            <person name="Nierman W.C."/>
            <person name="Vollebregt A.W."/>
            <person name="Zhao Z."/>
            <person name="Wu L."/>
            <person name="Kumar M."/>
            <person name="Stam H."/>
            <person name="van den Berg M.A."/>
            <person name="Pel H.J."/>
        </authorList>
    </citation>
    <scope>NUCLEOTIDE SEQUENCE [LARGE SCALE GENOMIC DNA]</scope>
    <source>
        <strain evidence="13 14">CBS 393.64</strain>
    </source>
</reference>
<dbReference type="Pfam" id="PF06102">
    <property type="entry name" value="RRP36"/>
    <property type="match status" value="1"/>
</dbReference>
<dbReference type="EMBL" id="LASV01000106">
    <property type="protein sequence ID" value="KKA23266.1"/>
    <property type="molecule type" value="Genomic_DNA"/>
</dbReference>
<evidence type="ECO:0000256" key="11">
    <source>
        <dbReference type="RuleBase" id="RU368027"/>
    </source>
</evidence>
<dbReference type="RefSeq" id="XP_013329878.1">
    <property type="nucleotide sequence ID" value="XM_013474424.1"/>
</dbReference>
<sequence>MAISDSLNRRIRARPDEDDDVYSTVSTSDEMEEESGEELASDDELEDAGSSMEDDEDDSDVDEEDEDEDANKSDTADEREVVQAEFSQISFGALAKAQETIGKSLGKRKRSDSSAKAATSDNTVSALDDIRARLREAREKRGESSKSKEKPKRSSKHAPTVQSTKHAVSRKRVVVEQTNVPKPRDPRFDPAIMSRSGSKHSTTAINQAYAFLDEYRASEIKQMKEQLARTKDPAQKEELKRAITSATDRQRALENKRREQEVLAEHRRRERQLLREGKKSKPYFLKRSEIKRQVLKKKYESMGAKERAKALERRRKKLAAKERKEMPWGRRSLQETSGGDGGGAKPKKGGR</sequence>
<feature type="compositionally biased region" description="Polar residues" evidence="12">
    <location>
        <begin position="114"/>
        <end position="125"/>
    </location>
</feature>
<dbReference type="AlphaFoldDB" id="A0A0F4YZK9"/>
<organism evidence="13 14">
    <name type="scientific">Rasamsonia emersonii (strain ATCC 16479 / CBS 393.64 / IMI 116815)</name>
    <dbReference type="NCBI Taxonomy" id="1408163"/>
    <lineage>
        <taxon>Eukaryota</taxon>
        <taxon>Fungi</taxon>
        <taxon>Dikarya</taxon>
        <taxon>Ascomycota</taxon>
        <taxon>Pezizomycotina</taxon>
        <taxon>Eurotiomycetes</taxon>
        <taxon>Eurotiomycetidae</taxon>
        <taxon>Eurotiales</taxon>
        <taxon>Trichocomaceae</taxon>
        <taxon>Rasamsonia</taxon>
    </lineage>
</organism>
<evidence type="ECO:0000256" key="9">
    <source>
        <dbReference type="ARBA" id="ARBA00023274"/>
    </source>
</evidence>
<comment type="similarity">
    <text evidence="2 11">Belongs to the RRP36 family.</text>
</comment>
<feature type="region of interest" description="Disordered" evidence="12">
    <location>
        <begin position="298"/>
        <end position="351"/>
    </location>
</feature>
<feature type="compositionally biased region" description="Basic and acidic residues" evidence="12">
    <location>
        <begin position="319"/>
        <end position="328"/>
    </location>
</feature>
<proteinExistence type="inferred from homology"/>
<evidence type="ECO:0000256" key="7">
    <source>
        <dbReference type="ARBA" id="ARBA00023054"/>
    </source>
</evidence>
<feature type="compositionally biased region" description="Basic and acidic residues" evidence="12">
    <location>
        <begin position="248"/>
        <end position="279"/>
    </location>
</feature>
<evidence type="ECO:0000256" key="6">
    <source>
        <dbReference type="ARBA" id="ARBA00022552"/>
    </source>
</evidence>
<feature type="compositionally biased region" description="Basic and acidic residues" evidence="12">
    <location>
        <begin position="226"/>
        <end position="241"/>
    </location>
</feature>
<dbReference type="PANTHER" id="PTHR21738">
    <property type="entry name" value="RIBOSOMAL RNA PROCESSING PROTEIN 36 HOMOLOG"/>
    <property type="match status" value="1"/>
</dbReference>
<keyword evidence="8 11" id="KW-0539">Nucleus</keyword>
<feature type="region of interest" description="Disordered" evidence="12">
    <location>
        <begin position="226"/>
        <end position="280"/>
    </location>
</feature>
<evidence type="ECO:0000313" key="13">
    <source>
        <dbReference type="EMBL" id="KKA23266.1"/>
    </source>
</evidence>
<evidence type="ECO:0000256" key="5">
    <source>
        <dbReference type="ARBA" id="ARBA00022517"/>
    </source>
</evidence>
<keyword evidence="14" id="KW-1185">Reference proteome</keyword>
<keyword evidence="5 11" id="KW-0690">Ribosome biogenesis</keyword>
<dbReference type="GO" id="GO:0000462">
    <property type="term" value="P:maturation of SSU-rRNA from tricistronic rRNA transcript (SSU-rRNA, 5.8S rRNA, LSU-rRNA)"/>
    <property type="evidence" value="ECO:0007669"/>
    <property type="project" value="TreeGrafter"/>
</dbReference>
<evidence type="ECO:0000313" key="14">
    <source>
        <dbReference type="Proteomes" id="UP000053958"/>
    </source>
</evidence>
<comment type="caution">
    <text evidence="13">The sequence shown here is derived from an EMBL/GenBank/DDBJ whole genome shotgun (WGS) entry which is preliminary data.</text>
</comment>
<keyword evidence="9 11" id="KW-0687">Ribonucleoprotein</keyword>
<evidence type="ECO:0000256" key="10">
    <source>
        <dbReference type="ARBA" id="ARBA00025053"/>
    </source>
</evidence>
<dbReference type="InterPro" id="IPR009292">
    <property type="entry name" value="RRP36"/>
</dbReference>
<dbReference type="PANTHER" id="PTHR21738:SF0">
    <property type="entry name" value="RIBOSOMAL RNA PROCESSING PROTEIN 36 HOMOLOG"/>
    <property type="match status" value="1"/>
</dbReference>
<gene>
    <name evidence="13" type="ORF">T310_2691</name>
</gene>
<protein>
    <recommendedName>
        <fullName evidence="4 11">rRNA biogenesis protein RRP36</fullName>
    </recommendedName>
</protein>
<dbReference type="GO" id="GO:0030686">
    <property type="term" value="C:90S preribosome"/>
    <property type="evidence" value="ECO:0007669"/>
    <property type="project" value="TreeGrafter"/>
</dbReference>
<keyword evidence="7" id="KW-0175">Coiled coil</keyword>
<dbReference type="GO" id="GO:0005730">
    <property type="term" value="C:nucleolus"/>
    <property type="evidence" value="ECO:0007669"/>
    <property type="project" value="UniProtKB-SubCell"/>
</dbReference>
<evidence type="ECO:0000256" key="12">
    <source>
        <dbReference type="SAM" id="MobiDB-lite"/>
    </source>
</evidence>
<comment type="function">
    <text evidence="10 11">Component of the 90S pre-ribosome involved in the maturation of rRNAs. Required for early cleavages of the pre-RNAs in the 40S ribosomal subunit maturation pathway.</text>
</comment>
<evidence type="ECO:0000256" key="1">
    <source>
        <dbReference type="ARBA" id="ARBA00004604"/>
    </source>
</evidence>
<evidence type="ECO:0000256" key="8">
    <source>
        <dbReference type="ARBA" id="ARBA00023242"/>
    </source>
</evidence>
<feature type="compositionally biased region" description="Basic and acidic residues" evidence="12">
    <location>
        <begin position="298"/>
        <end position="311"/>
    </location>
</feature>
<evidence type="ECO:0000256" key="3">
    <source>
        <dbReference type="ARBA" id="ARBA00011167"/>
    </source>
</evidence>
<comment type="subcellular location">
    <subcellularLocation>
        <location evidence="1 11">Nucleus</location>
        <location evidence="1 11">Nucleolus</location>
    </subcellularLocation>
</comment>
<feature type="compositionally biased region" description="Acidic residues" evidence="12">
    <location>
        <begin position="29"/>
        <end position="69"/>
    </location>
</feature>
<dbReference type="Proteomes" id="UP000053958">
    <property type="component" value="Unassembled WGS sequence"/>
</dbReference>
<dbReference type="STRING" id="1408163.A0A0F4YZK9"/>
<evidence type="ECO:0000256" key="4">
    <source>
        <dbReference type="ARBA" id="ARBA00016695"/>
    </source>
</evidence>
<name>A0A0F4YZK9_RASE3</name>
<evidence type="ECO:0000256" key="2">
    <source>
        <dbReference type="ARBA" id="ARBA00009418"/>
    </source>
</evidence>
<keyword evidence="6 11" id="KW-0698">rRNA processing</keyword>
<feature type="compositionally biased region" description="Basic and acidic residues" evidence="12">
    <location>
        <begin position="70"/>
        <end position="82"/>
    </location>
</feature>
<feature type="region of interest" description="Disordered" evidence="12">
    <location>
        <begin position="1"/>
        <end position="201"/>
    </location>
</feature>
<comment type="subunit">
    <text evidence="3 11">Associates with 90S and pre-40S pre-ribosomal particles.</text>
</comment>
<accession>A0A0F4YZK9</accession>